<dbReference type="CDD" id="cd00130">
    <property type="entry name" value="PAS"/>
    <property type="match status" value="1"/>
</dbReference>
<evidence type="ECO:0000256" key="1">
    <source>
        <dbReference type="ARBA" id="ARBA00022630"/>
    </source>
</evidence>
<dbReference type="RefSeq" id="WP_139066554.1">
    <property type="nucleotide sequence ID" value="NZ_CP040812.1"/>
</dbReference>
<sequence>MSDFKDNLSNMMCLDLYLEARSHTEYENLKLRIQPLNHASPLLGLDLYAASFQAEVELGRRKKDLQDILDFAPGFNNQIDPGIILNTSYDALVLTNLAQKIQWVNKGFSKMTGYTAGFALGKTPRFLQGKDTKEENRNRIRQKLLDKEVFTEIVVNYRKTKEQYKCEITIIPLTDANRNISHFLAIEKEVA</sequence>
<evidence type="ECO:0000256" key="3">
    <source>
        <dbReference type="ARBA" id="ARBA00022991"/>
    </source>
</evidence>
<dbReference type="NCBIfam" id="TIGR00229">
    <property type="entry name" value="sensory_box"/>
    <property type="match status" value="1"/>
</dbReference>
<dbReference type="EMBL" id="CP040812">
    <property type="protein sequence ID" value="QCY69990.1"/>
    <property type="molecule type" value="Genomic_DNA"/>
</dbReference>
<dbReference type="InterPro" id="IPR000014">
    <property type="entry name" value="PAS"/>
</dbReference>
<dbReference type="PANTHER" id="PTHR47429:SF2">
    <property type="entry name" value="PROTEIN TWIN LOV 1"/>
    <property type="match status" value="1"/>
</dbReference>
<evidence type="ECO:0000313" key="6">
    <source>
        <dbReference type="Proteomes" id="UP000309016"/>
    </source>
</evidence>
<keyword evidence="2" id="KW-0288">FMN</keyword>
<dbReference type="PANTHER" id="PTHR47429">
    <property type="entry name" value="PROTEIN TWIN LOV 1"/>
    <property type="match status" value="1"/>
</dbReference>
<evidence type="ECO:0000256" key="2">
    <source>
        <dbReference type="ARBA" id="ARBA00022643"/>
    </source>
</evidence>
<protein>
    <submittedName>
        <fullName evidence="5">PAS domain-containing protein</fullName>
    </submittedName>
</protein>
<feature type="domain" description="PAS" evidence="4">
    <location>
        <begin position="90"/>
        <end position="188"/>
    </location>
</feature>
<name>A0A5B7X3Y7_9FLAO</name>
<dbReference type="KEGG" id="afla:FHG64_11600"/>
<dbReference type="Pfam" id="PF13426">
    <property type="entry name" value="PAS_9"/>
    <property type="match status" value="1"/>
</dbReference>
<dbReference type="Proteomes" id="UP000309016">
    <property type="component" value="Chromosome"/>
</dbReference>
<reference evidence="5 6" key="1">
    <citation type="submission" date="2019-06" db="EMBL/GenBank/DDBJ databases">
        <title>Complete genome sequence of Antarcticibacterium flavum KCTC 52984T from an Antarctic marine sediment.</title>
        <authorList>
            <person name="Lee Y.M."/>
            <person name="Shin S.C."/>
        </authorList>
    </citation>
    <scope>NUCLEOTIDE SEQUENCE [LARGE SCALE GENOMIC DNA]</scope>
    <source>
        <strain evidence="5 6">KCTC 52984</strain>
    </source>
</reference>
<proteinExistence type="predicted"/>
<dbReference type="InterPro" id="IPR035965">
    <property type="entry name" value="PAS-like_dom_sf"/>
</dbReference>
<evidence type="ECO:0000313" key="5">
    <source>
        <dbReference type="EMBL" id="QCY69990.1"/>
    </source>
</evidence>
<keyword evidence="3" id="KW-0157">Chromophore</keyword>
<dbReference type="OrthoDB" id="5760647at2"/>
<gene>
    <name evidence="5" type="ORF">FHG64_11600</name>
</gene>
<accession>A0A5B7X3Y7</accession>
<evidence type="ECO:0000259" key="4">
    <source>
        <dbReference type="Pfam" id="PF13426"/>
    </source>
</evidence>
<dbReference type="SUPFAM" id="SSF55785">
    <property type="entry name" value="PYP-like sensor domain (PAS domain)"/>
    <property type="match status" value="1"/>
</dbReference>
<dbReference type="AlphaFoldDB" id="A0A5B7X3Y7"/>
<dbReference type="Gene3D" id="3.30.450.20">
    <property type="entry name" value="PAS domain"/>
    <property type="match status" value="1"/>
</dbReference>
<keyword evidence="6" id="KW-1185">Reference proteome</keyword>
<keyword evidence="1" id="KW-0285">Flavoprotein</keyword>
<organism evidence="5 6">
    <name type="scientific">Antarcticibacterium flavum</name>
    <dbReference type="NCBI Taxonomy" id="2058175"/>
    <lineage>
        <taxon>Bacteria</taxon>
        <taxon>Pseudomonadati</taxon>
        <taxon>Bacteroidota</taxon>
        <taxon>Flavobacteriia</taxon>
        <taxon>Flavobacteriales</taxon>
        <taxon>Flavobacteriaceae</taxon>
        <taxon>Antarcticibacterium</taxon>
    </lineage>
</organism>